<reference evidence="2 5" key="1">
    <citation type="journal article" date="2016" name="BMC Genomics">
        <title>Type VI secretion systems of human gut Bacteroidales segregate into three genetic architectures, two of which are contained on mobile genetic elements.</title>
        <authorList>
            <person name="Coyne M.J."/>
            <person name="Roelofs K.G."/>
            <person name="Comstock L.E."/>
        </authorList>
    </citation>
    <scope>NUCLEOTIDE SEQUENCE [LARGE SCALE GENOMIC DNA]</scope>
    <source>
        <strain evidence="2 5">CL09T03C01</strain>
    </source>
</reference>
<sequence>MIISPIIFFILGASNTFNIFNIEEELNIKNKIKMKNDAGEEYSALVDTRTFLYAEEIQSAIKNNYIIIGRSIARGYDSLFFKDWADKALNLKRGERQSCETSILNIFNYFGIIGVIIYMSIFWRASYLAITKSKNIFIPIIGIYIAFRWMFAWIEDFSKFDLNYLFLWIFISLCYSPIFRNMTNREYKNWFYTIIR</sequence>
<keyword evidence="5" id="KW-1185">Reference proteome</keyword>
<evidence type="ECO:0000313" key="5">
    <source>
        <dbReference type="Proteomes" id="UP000056419"/>
    </source>
</evidence>
<keyword evidence="1" id="KW-0812">Transmembrane</keyword>
<dbReference type="EMBL" id="QRUB01000002">
    <property type="protein sequence ID" value="RGR29306.1"/>
    <property type="molecule type" value="Genomic_DNA"/>
</dbReference>
<dbReference type="EMBL" id="QSSV01000004">
    <property type="protein sequence ID" value="RGM14992.1"/>
    <property type="molecule type" value="Genomic_DNA"/>
</dbReference>
<comment type="caution">
    <text evidence="2">The sequence shown here is derived from an EMBL/GenBank/DDBJ whole genome shotgun (WGS) entry which is preliminary data.</text>
</comment>
<reference evidence="6 7" key="3">
    <citation type="submission" date="2018-08" db="EMBL/GenBank/DDBJ databases">
        <title>A genome reference for cultivated species of the human gut microbiota.</title>
        <authorList>
            <person name="Zou Y."/>
            <person name="Xue W."/>
            <person name="Luo G."/>
        </authorList>
    </citation>
    <scope>NUCLEOTIDE SEQUENCE [LARGE SCALE GENOMIC DNA]</scope>
    <source>
        <strain evidence="4 7">AF25-6</strain>
        <strain evidence="3 6">TF03-6</strain>
    </source>
</reference>
<organism evidence="2 5">
    <name type="scientific">Bacteroides stercoris</name>
    <dbReference type="NCBI Taxonomy" id="46506"/>
    <lineage>
        <taxon>Bacteria</taxon>
        <taxon>Pseudomonadati</taxon>
        <taxon>Bacteroidota</taxon>
        <taxon>Bacteroidia</taxon>
        <taxon>Bacteroidales</taxon>
        <taxon>Bacteroidaceae</taxon>
        <taxon>Bacteroides</taxon>
    </lineage>
</organism>
<evidence type="ECO:0000313" key="3">
    <source>
        <dbReference type="EMBL" id="RGM14992.1"/>
    </source>
</evidence>
<feature type="transmembrane region" description="Helical" evidence="1">
    <location>
        <begin position="135"/>
        <end position="154"/>
    </location>
</feature>
<dbReference type="Proteomes" id="UP000261223">
    <property type="component" value="Unassembled WGS sequence"/>
</dbReference>
<dbReference type="STRING" id="46506.AA415_00415"/>
<protein>
    <recommendedName>
        <fullName evidence="8">Oligosaccharide repeat unit polymerase</fullName>
    </recommendedName>
</protein>
<keyword evidence="1" id="KW-0472">Membrane</keyword>
<gene>
    <name evidence="2" type="ORF">AA415_00415</name>
    <name evidence="4" type="ORF">DWY58_04610</name>
    <name evidence="3" type="ORF">DXC34_03765</name>
</gene>
<feature type="transmembrane region" description="Helical" evidence="1">
    <location>
        <begin position="106"/>
        <end position="123"/>
    </location>
</feature>
<dbReference type="EMBL" id="LRGC01000002">
    <property type="protein sequence ID" value="KWR56960.1"/>
    <property type="molecule type" value="Genomic_DNA"/>
</dbReference>
<name>A0A108TBK3_BACSE</name>
<evidence type="ECO:0000256" key="1">
    <source>
        <dbReference type="SAM" id="Phobius"/>
    </source>
</evidence>
<dbReference type="PATRIC" id="fig|46506.5.peg.449"/>
<proteinExistence type="predicted"/>
<dbReference type="AlphaFoldDB" id="A0A108TBK3"/>
<keyword evidence="1" id="KW-1133">Transmembrane helix</keyword>
<feature type="transmembrane region" description="Helical" evidence="1">
    <location>
        <begin position="160"/>
        <end position="179"/>
    </location>
</feature>
<evidence type="ECO:0000313" key="6">
    <source>
        <dbReference type="Proteomes" id="UP000261223"/>
    </source>
</evidence>
<evidence type="ECO:0000313" key="2">
    <source>
        <dbReference type="EMBL" id="KWR56960.1"/>
    </source>
</evidence>
<dbReference type="Proteomes" id="UP000284161">
    <property type="component" value="Unassembled WGS sequence"/>
</dbReference>
<evidence type="ECO:0000313" key="7">
    <source>
        <dbReference type="Proteomes" id="UP000284161"/>
    </source>
</evidence>
<reference evidence="2" key="2">
    <citation type="submission" date="2016-01" db="EMBL/GenBank/DDBJ databases">
        <authorList>
            <person name="McClelland M."/>
            <person name="Jain A."/>
            <person name="Saraogi P."/>
            <person name="Mendelson R."/>
            <person name="Westerman R."/>
            <person name="SanMiguel P."/>
            <person name="Csonka L."/>
        </authorList>
    </citation>
    <scope>NUCLEOTIDE SEQUENCE</scope>
    <source>
        <strain evidence="2">CL09T03C01</strain>
    </source>
</reference>
<evidence type="ECO:0000313" key="4">
    <source>
        <dbReference type="EMBL" id="RGR29306.1"/>
    </source>
</evidence>
<accession>A0A108TBK3</accession>
<evidence type="ECO:0008006" key="8">
    <source>
        <dbReference type="Google" id="ProtNLM"/>
    </source>
</evidence>
<dbReference type="Proteomes" id="UP000056419">
    <property type="component" value="Unassembled WGS sequence"/>
</dbReference>